<feature type="domain" description="NAD-dependent epimerase/dehydratase" evidence="2">
    <location>
        <begin position="5"/>
        <end position="131"/>
    </location>
</feature>
<comment type="similarity">
    <text evidence="1">Belongs to the NAD(P)-dependent epimerase/dehydratase family. SDR39U1 subfamily.</text>
</comment>
<reference evidence="4 5" key="1">
    <citation type="submission" date="2018-05" db="EMBL/GenBank/DDBJ databases">
        <title>Freshwater and sediment microbial communities from various areas in North America, analyzing microbe dynamics in response to fracking.</title>
        <authorList>
            <person name="Lamendella R."/>
        </authorList>
    </citation>
    <scope>NUCLEOTIDE SEQUENCE [LARGE SCALE GENOMIC DNA]</scope>
    <source>
        <strain evidence="4 5">15_TX</strain>
    </source>
</reference>
<feature type="domain" description="DUF1731" evidence="3">
    <location>
        <begin position="252"/>
        <end position="302"/>
    </location>
</feature>
<dbReference type="Proteomes" id="UP000247150">
    <property type="component" value="Unassembled WGS sequence"/>
</dbReference>
<dbReference type="InterPro" id="IPR013549">
    <property type="entry name" value="DUF1731"/>
</dbReference>
<dbReference type="NCBIfam" id="TIGR01777">
    <property type="entry name" value="yfcH"/>
    <property type="match status" value="1"/>
</dbReference>
<evidence type="ECO:0000313" key="5">
    <source>
        <dbReference type="Proteomes" id="UP000247150"/>
    </source>
</evidence>
<dbReference type="Gene3D" id="3.40.50.720">
    <property type="entry name" value="NAD(P)-binding Rossmann-like Domain"/>
    <property type="match status" value="1"/>
</dbReference>
<dbReference type="InterPro" id="IPR036291">
    <property type="entry name" value="NAD(P)-bd_dom_sf"/>
</dbReference>
<dbReference type="Pfam" id="PF01370">
    <property type="entry name" value="Epimerase"/>
    <property type="match status" value="1"/>
</dbReference>
<protein>
    <recommendedName>
        <fullName evidence="6">TIGR01777 family protein</fullName>
    </recommendedName>
</protein>
<evidence type="ECO:0008006" key="6">
    <source>
        <dbReference type="Google" id="ProtNLM"/>
    </source>
</evidence>
<dbReference type="PANTHER" id="PTHR11092">
    <property type="entry name" value="SUGAR NUCLEOTIDE EPIMERASE RELATED"/>
    <property type="match status" value="1"/>
</dbReference>
<evidence type="ECO:0000313" key="4">
    <source>
        <dbReference type="EMBL" id="PWW27836.1"/>
    </source>
</evidence>
<accession>A0A2V2ZWW0</accession>
<dbReference type="Pfam" id="PF08338">
    <property type="entry name" value="DUF1731"/>
    <property type="match status" value="1"/>
</dbReference>
<dbReference type="RefSeq" id="WP_110065470.1">
    <property type="nucleotide sequence ID" value="NZ_QGTW01000007.1"/>
</dbReference>
<dbReference type="PANTHER" id="PTHR11092:SF0">
    <property type="entry name" value="EPIMERASE FAMILY PROTEIN SDR39U1"/>
    <property type="match status" value="1"/>
</dbReference>
<evidence type="ECO:0000259" key="3">
    <source>
        <dbReference type="Pfam" id="PF08338"/>
    </source>
</evidence>
<dbReference type="InterPro" id="IPR010099">
    <property type="entry name" value="SDR39U1"/>
</dbReference>
<organism evidence="4 5">
    <name type="scientific">Cytobacillus oceanisediminis</name>
    <dbReference type="NCBI Taxonomy" id="665099"/>
    <lineage>
        <taxon>Bacteria</taxon>
        <taxon>Bacillati</taxon>
        <taxon>Bacillota</taxon>
        <taxon>Bacilli</taxon>
        <taxon>Bacillales</taxon>
        <taxon>Bacillaceae</taxon>
        <taxon>Cytobacillus</taxon>
    </lineage>
</organism>
<dbReference type="InterPro" id="IPR001509">
    <property type="entry name" value="Epimerase_deHydtase"/>
</dbReference>
<dbReference type="EMBL" id="QGTW01000007">
    <property type="protein sequence ID" value="PWW27836.1"/>
    <property type="molecule type" value="Genomic_DNA"/>
</dbReference>
<evidence type="ECO:0000256" key="1">
    <source>
        <dbReference type="ARBA" id="ARBA00009353"/>
    </source>
</evidence>
<evidence type="ECO:0000259" key="2">
    <source>
        <dbReference type="Pfam" id="PF01370"/>
    </source>
</evidence>
<gene>
    <name evidence="4" type="ORF">DFO73_107147</name>
</gene>
<name>A0A2V2ZWW0_9BACI</name>
<sequence>MKRKVVLAGGSGFLGQALADHLKRRGYTAVILTRGSSADKNGITYVHWDGRTLDDSWVREIDGSYAIVNFTGKSVNCLYTKKNREEIIASRLDSVSILKEAVRKSSAPPQAFIQAGSLAIFGDTADVCDEDAAHGDGFSVSVCQQWEEAFFSETLPKTRQVMLRIGFALGKGGGALGPLQMLARYGLGGPIGSGRQYISWLHMEDLNAMFMESIENEDYKGIFNATGTGPVTNKEFMRVLRKVMNKGWAPPAPATLVKLGAYMIMRADPSLALTGRNCIPKKLLHQGFKFKYTNLEAALRDLM</sequence>
<dbReference type="AlphaFoldDB" id="A0A2V2ZWW0"/>
<dbReference type="SUPFAM" id="SSF51735">
    <property type="entry name" value="NAD(P)-binding Rossmann-fold domains"/>
    <property type="match status" value="1"/>
</dbReference>
<comment type="caution">
    <text evidence="4">The sequence shown here is derived from an EMBL/GenBank/DDBJ whole genome shotgun (WGS) entry which is preliminary data.</text>
</comment>
<dbReference type="OrthoDB" id="9801773at2"/>
<proteinExistence type="inferred from homology"/>